<dbReference type="AlphaFoldDB" id="A0A9Q5EX88"/>
<sequence length="107" mass="11865">MPADPSGPPWQPSPEQLRAAATVPMQYPSALVRTIQYALNFLDRELAEHPEDEMIAHAELRDVYSLLVEITAALHGLGPDADVTDEQIQNTRYWMLGQSDNPLEAAP</sequence>
<dbReference type="EMBL" id="WVDC01000023">
    <property type="protein sequence ID" value="NKW44472.1"/>
    <property type="molecule type" value="Genomic_DNA"/>
</dbReference>
<evidence type="ECO:0000313" key="1">
    <source>
        <dbReference type="EMBL" id="MBM4568906.1"/>
    </source>
</evidence>
<reference evidence="1" key="1">
    <citation type="submission" date="2019-11" db="EMBL/GenBank/DDBJ databases">
        <title>Spread of Macrolides and rifampicin resistant Rhodococcus equi in clinical isolates in the USA.</title>
        <authorList>
            <person name="Alvarez-Narvaez S."/>
            <person name="Huber L."/>
            <person name="Cohen N.D."/>
            <person name="Slovis N."/>
            <person name="Greiter M."/>
            <person name="Giguere S."/>
            <person name="Hart K."/>
        </authorList>
    </citation>
    <scope>NUCLEOTIDE SEQUENCE</scope>
    <source>
        <strain evidence="1">Lh_17</strain>
    </source>
</reference>
<reference evidence="3" key="2">
    <citation type="journal article" date="2020" name="Environ. Microbiol.">
        <title>The novel and transferable erm(51) gene confers Macrolides, Lincosamides, and Streptogramins B (MLSB) resistance to clonal Rhodococcus equi in the environment.</title>
        <authorList>
            <person name="Huber L."/>
            <person name="Giguere S."/>
            <person name="Slovis N.M."/>
            <person name="Alvarez-Narvaez S."/>
            <person name="Hart K.A."/>
            <person name="Greiter M."/>
            <person name="Morris E.R.A."/>
            <person name="Cohen N.D."/>
        </authorList>
    </citation>
    <scope>NUCLEOTIDE SEQUENCE</scope>
    <source>
        <strain evidence="3">Lh_116_1</strain>
        <strain evidence="4">Lh_16_1</strain>
    </source>
</reference>
<dbReference type="EMBL" id="WVDC01000023">
    <property type="protein sequence ID" value="NKW44489.1"/>
    <property type="molecule type" value="Genomic_DNA"/>
</dbReference>
<evidence type="ECO:0000313" key="2">
    <source>
        <dbReference type="EMBL" id="NKT78012.1"/>
    </source>
</evidence>
<dbReference type="EMBL" id="WUXR01000029">
    <property type="protein sequence ID" value="MBM4568906.1"/>
    <property type="molecule type" value="Genomic_DNA"/>
</dbReference>
<accession>A0A9Q5EX88</accession>
<dbReference type="EMBL" id="WVBC01000023">
    <property type="protein sequence ID" value="NKT78012.1"/>
    <property type="molecule type" value="Genomic_DNA"/>
</dbReference>
<comment type="caution">
    <text evidence="3">The sequence shown here is derived from an EMBL/GenBank/DDBJ whole genome shotgun (WGS) entry which is preliminary data.</text>
</comment>
<dbReference type="Proteomes" id="UP000808906">
    <property type="component" value="Unassembled WGS sequence"/>
</dbReference>
<protein>
    <submittedName>
        <fullName evidence="3">Uncharacterized protein</fullName>
    </submittedName>
</protein>
<dbReference type="Proteomes" id="UP000603463">
    <property type="component" value="Unassembled WGS sequence"/>
</dbReference>
<evidence type="ECO:0000313" key="5">
    <source>
        <dbReference type="EMBL" id="NKW44489.1"/>
    </source>
</evidence>
<proteinExistence type="predicted"/>
<evidence type="ECO:0000313" key="4">
    <source>
        <dbReference type="EMBL" id="NKW44472.1"/>
    </source>
</evidence>
<gene>
    <name evidence="1" type="ORF">GS441_26945</name>
    <name evidence="2" type="ORF">GS882_07750</name>
    <name evidence="3" type="ORF">GS882_07840</name>
    <name evidence="4" type="ORF">GS947_23690</name>
    <name evidence="5" type="ORF">GS947_23780</name>
</gene>
<dbReference type="RefSeq" id="WP_205915135.1">
    <property type="nucleotide sequence ID" value="NZ_CP095478.1"/>
</dbReference>
<dbReference type="EMBL" id="WVBC01000023">
    <property type="protein sequence ID" value="NKT78029.1"/>
    <property type="molecule type" value="Genomic_DNA"/>
</dbReference>
<organism evidence="3 6">
    <name type="scientific">Rhodococcus hoagii</name>
    <name type="common">Corynebacterium equii</name>
    <dbReference type="NCBI Taxonomy" id="43767"/>
    <lineage>
        <taxon>Bacteria</taxon>
        <taxon>Bacillati</taxon>
        <taxon>Actinomycetota</taxon>
        <taxon>Actinomycetes</taxon>
        <taxon>Mycobacteriales</taxon>
        <taxon>Nocardiaceae</taxon>
        <taxon>Prescottella</taxon>
    </lineage>
</organism>
<evidence type="ECO:0000313" key="6">
    <source>
        <dbReference type="Proteomes" id="UP000603463"/>
    </source>
</evidence>
<name>A0A9Q5EX88_RHOHA</name>
<dbReference type="Proteomes" id="UP000608063">
    <property type="component" value="Unassembled WGS sequence"/>
</dbReference>
<evidence type="ECO:0000313" key="3">
    <source>
        <dbReference type="EMBL" id="NKT78029.1"/>
    </source>
</evidence>